<feature type="signal peptide" evidence="1">
    <location>
        <begin position="1"/>
        <end position="19"/>
    </location>
</feature>
<dbReference type="InterPro" id="IPR024616">
    <property type="entry name" value="Pherophorin"/>
</dbReference>
<comment type="caution">
    <text evidence="3">The sequence shown here is derived from an EMBL/GenBank/DDBJ whole genome shotgun (WGS) entry which is preliminary data.</text>
</comment>
<dbReference type="Pfam" id="PF12499">
    <property type="entry name" value="DUF3707"/>
    <property type="match status" value="2"/>
</dbReference>
<evidence type="ECO:0000259" key="2">
    <source>
        <dbReference type="Pfam" id="PF12499"/>
    </source>
</evidence>
<sequence>MRSLGLLVAVLALASTARSQSDDLDAIARAAAASGDPTFPYATCTRSPSKSIYSTLPVTTNPAPSTYCWTIRVSQSQCTQQNNCCSADIHKMELDVDPACDVPSQKVTATINGKPTPQAADIIKPPNAADYQRTLRIPGLALNVGNANNAVVCVKLSGPCDTLAKLTPNDFSIIPPSEYRELYTFTPDLCARVADRVAGDLAVIASDADARLLKDFALSECVGSYDESTNSYPYMTVCGEFFSKEDGDRMPDLSNDMDAWVEEVSGAGCPVEVAGFGFKADVTPGSCFKGESYKHPPPPSPPPPSPPPPCSTVCVTWVRYNGRTTQQVCNDLASTVQALAMDQGYTLAKDFFCQQLNVSAPRPNGKPAMRVCGDFKLESEARAFGTFLSDGGGFRDQLAPAIGFGNYIVPVFGQRICLVSELSYIVTDRTGKICDQFTYTQACAPPQDQFPYCTCKPGAMLSTPYNLTYTRNFASNGNNNYCFRVNVDTQRCVGRCCTMDLDKVEWMSDLMNCRYAVAGFTVSTKPNAFIAPVWSTETDNVLDASGPVDVAVLKTNNLQLDVRNANGVEICIALKANGKCPTLEDFCYDGLCKYAIFDRSAGCCANDFAEGNDFGYNRRR</sequence>
<keyword evidence="1" id="KW-0732">Signal</keyword>
<evidence type="ECO:0000313" key="3">
    <source>
        <dbReference type="EMBL" id="KAG2425518.1"/>
    </source>
</evidence>
<feature type="chain" id="PRO_5033008227" description="Pherophorin domain-containing protein" evidence="1">
    <location>
        <begin position="20"/>
        <end position="620"/>
    </location>
</feature>
<feature type="domain" description="Pherophorin" evidence="2">
    <location>
        <begin position="450"/>
        <end position="604"/>
    </location>
</feature>
<reference evidence="3" key="1">
    <citation type="journal article" date="2020" name="bioRxiv">
        <title>Comparative genomics of Chlamydomonas.</title>
        <authorList>
            <person name="Craig R.J."/>
            <person name="Hasan A.R."/>
            <person name="Ness R.W."/>
            <person name="Keightley P.D."/>
        </authorList>
    </citation>
    <scope>NUCLEOTIDE SEQUENCE</scope>
    <source>
        <strain evidence="3">SAG 7.73</strain>
    </source>
</reference>
<feature type="domain" description="Pherophorin" evidence="2">
    <location>
        <begin position="39"/>
        <end position="167"/>
    </location>
</feature>
<protein>
    <recommendedName>
        <fullName evidence="2">Pherophorin domain-containing protein</fullName>
    </recommendedName>
</protein>
<accession>A0A835VTQ5</accession>
<evidence type="ECO:0000313" key="4">
    <source>
        <dbReference type="Proteomes" id="UP000650467"/>
    </source>
</evidence>
<organism evidence="3 4">
    <name type="scientific">Chlamydomonas incerta</name>
    <dbReference type="NCBI Taxonomy" id="51695"/>
    <lineage>
        <taxon>Eukaryota</taxon>
        <taxon>Viridiplantae</taxon>
        <taxon>Chlorophyta</taxon>
        <taxon>core chlorophytes</taxon>
        <taxon>Chlorophyceae</taxon>
        <taxon>CS clade</taxon>
        <taxon>Chlamydomonadales</taxon>
        <taxon>Chlamydomonadaceae</taxon>
        <taxon>Chlamydomonas</taxon>
    </lineage>
</organism>
<name>A0A835VTQ5_CHLIN</name>
<evidence type="ECO:0000256" key="1">
    <source>
        <dbReference type="SAM" id="SignalP"/>
    </source>
</evidence>
<gene>
    <name evidence="3" type="ORF">HXX76_013727</name>
</gene>
<dbReference type="EMBL" id="JAEHOC010000055">
    <property type="protein sequence ID" value="KAG2425518.1"/>
    <property type="molecule type" value="Genomic_DNA"/>
</dbReference>
<keyword evidence="4" id="KW-1185">Reference proteome</keyword>
<dbReference type="OrthoDB" id="541190at2759"/>
<proteinExistence type="predicted"/>
<dbReference type="Proteomes" id="UP000650467">
    <property type="component" value="Unassembled WGS sequence"/>
</dbReference>
<dbReference type="AlphaFoldDB" id="A0A835VTQ5"/>